<accession>A0AB34G836</accession>
<protein>
    <recommendedName>
        <fullName evidence="7">WD repeat-containing protein 86</fullName>
    </recommendedName>
</protein>
<dbReference type="PROSITE" id="PS50294">
    <property type="entry name" value="WD_REPEATS_REGION"/>
    <property type="match status" value="1"/>
</dbReference>
<dbReference type="Proteomes" id="UP001159641">
    <property type="component" value="Unassembled WGS sequence"/>
</dbReference>
<reference evidence="5 6" key="1">
    <citation type="submission" date="2022-11" db="EMBL/GenBank/DDBJ databases">
        <title>Whole genome sequence of Eschrichtius robustus ER-17-0199.</title>
        <authorList>
            <person name="Bruniche-Olsen A."/>
            <person name="Black A.N."/>
            <person name="Fields C.J."/>
            <person name="Walden K."/>
            <person name="Dewoody J.A."/>
        </authorList>
    </citation>
    <scope>NUCLEOTIDE SEQUENCE [LARGE SCALE GENOMIC DNA]</scope>
    <source>
        <strain evidence="5">ER-17-0199</strain>
        <tissue evidence="5">Blubber</tissue>
    </source>
</reference>
<evidence type="ECO:0000313" key="5">
    <source>
        <dbReference type="EMBL" id="KAJ8775861.1"/>
    </source>
</evidence>
<dbReference type="PANTHER" id="PTHR44489:SF11">
    <property type="entry name" value="WD REPEAT DOMAIN 86"/>
    <property type="match status" value="1"/>
</dbReference>
<evidence type="ECO:0000256" key="2">
    <source>
        <dbReference type="ARBA" id="ARBA00022737"/>
    </source>
</evidence>
<gene>
    <name evidence="5" type="ORF">J1605_016088</name>
</gene>
<dbReference type="EMBL" id="JAIQCJ010002567">
    <property type="protein sequence ID" value="KAJ8775861.1"/>
    <property type="molecule type" value="Genomic_DNA"/>
</dbReference>
<keyword evidence="6" id="KW-1185">Reference proteome</keyword>
<evidence type="ECO:0000256" key="4">
    <source>
        <dbReference type="SAM" id="MobiDB-lite"/>
    </source>
</evidence>
<comment type="caution">
    <text evidence="5">The sequence shown here is derived from an EMBL/GenBank/DDBJ whole genome shotgun (WGS) entry which is preliminary data.</text>
</comment>
<keyword evidence="2" id="KW-0677">Repeat</keyword>
<dbReference type="PROSITE" id="PS50082">
    <property type="entry name" value="WD_REPEATS_2"/>
    <property type="match status" value="1"/>
</dbReference>
<dbReference type="InterPro" id="IPR015943">
    <property type="entry name" value="WD40/YVTN_repeat-like_dom_sf"/>
</dbReference>
<evidence type="ECO:0000313" key="6">
    <source>
        <dbReference type="Proteomes" id="UP001159641"/>
    </source>
</evidence>
<proteinExistence type="predicted"/>
<dbReference type="InterPro" id="IPR001680">
    <property type="entry name" value="WD40_rpt"/>
</dbReference>
<dbReference type="PANTHER" id="PTHR44489">
    <property type="match status" value="1"/>
</dbReference>
<dbReference type="Gene3D" id="2.130.10.10">
    <property type="entry name" value="YVTN repeat-like/Quinoprotein amine dehydrogenase"/>
    <property type="match status" value="1"/>
</dbReference>
<organism evidence="5 6">
    <name type="scientific">Eschrichtius robustus</name>
    <name type="common">California gray whale</name>
    <name type="synonym">Eschrichtius gibbosus</name>
    <dbReference type="NCBI Taxonomy" id="9764"/>
    <lineage>
        <taxon>Eukaryota</taxon>
        <taxon>Metazoa</taxon>
        <taxon>Chordata</taxon>
        <taxon>Craniata</taxon>
        <taxon>Vertebrata</taxon>
        <taxon>Euteleostomi</taxon>
        <taxon>Mammalia</taxon>
        <taxon>Eutheria</taxon>
        <taxon>Laurasiatheria</taxon>
        <taxon>Artiodactyla</taxon>
        <taxon>Whippomorpha</taxon>
        <taxon>Cetacea</taxon>
        <taxon>Mysticeti</taxon>
        <taxon>Eschrichtiidae</taxon>
        <taxon>Eschrichtius</taxon>
    </lineage>
</organism>
<dbReference type="SUPFAM" id="SSF50978">
    <property type="entry name" value="WD40 repeat-like"/>
    <property type="match status" value="1"/>
</dbReference>
<dbReference type="SMART" id="SM00320">
    <property type="entry name" value="WD40"/>
    <property type="match status" value="2"/>
</dbReference>
<dbReference type="Pfam" id="PF00400">
    <property type="entry name" value="WD40"/>
    <property type="match status" value="2"/>
</dbReference>
<feature type="repeat" description="WD" evidence="3">
    <location>
        <begin position="286"/>
        <end position="318"/>
    </location>
</feature>
<sequence>MQPPVPVSEPSARVDEVPTAASCRLLAGLRPTLNLPGAEAGPKKSAKPWGASAFPLHCGMCIQGQARQPQRVPEARWGQSRSAQASYGKGGPEQSDWPKAKFDLCCGCGVERCTGPESYSPGFKLGSNMGKLSQLWELEWKVAKMERGLEGLPGCPLRSAVPVSGADPPSPHPQLVNRHVYSGSADGTVKCWLADTGERVRTFTAHRHSVSALKYHAGTCERWVPERVPVTLPALPIHDPRPAESRGDEGSRAGSKCHCVFTVFTGSGDARARAFDAQSGALRRVFRGHAFIINCIQVHGQVLYTASHDGALRLWDVRGLPRAPPPRPAAPKRSLSRLFSNKVGCAAAAPLQPA</sequence>
<name>A0AB34G836_ESCRO</name>
<evidence type="ECO:0008006" key="7">
    <source>
        <dbReference type="Google" id="ProtNLM"/>
    </source>
</evidence>
<dbReference type="InterPro" id="IPR019775">
    <property type="entry name" value="WD40_repeat_CS"/>
</dbReference>
<feature type="region of interest" description="Disordered" evidence="4">
    <location>
        <begin position="69"/>
        <end position="95"/>
    </location>
</feature>
<dbReference type="PROSITE" id="PS00678">
    <property type="entry name" value="WD_REPEATS_1"/>
    <property type="match status" value="1"/>
</dbReference>
<dbReference type="InterPro" id="IPR036322">
    <property type="entry name" value="WD40_repeat_dom_sf"/>
</dbReference>
<dbReference type="AlphaFoldDB" id="A0AB34G836"/>
<evidence type="ECO:0000256" key="1">
    <source>
        <dbReference type="ARBA" id="ARBA00022574"/>
    </source>
</evidence>
<keyword evidence="1 3" id="KW-0853">WD repeat</keyword>
<dbReference type="InterPro" id="IPR044715">
    <property type="entry name" value="WDR86-like"/>
</dbReference>
<evidence type="ECO:0000256" key="3">
    <source>
        <dbReference type="PROSITE-ProRule" id="PRU00221"/>
    </source>
</evidence>